<protein>
    <submittedName>
        <fullName evidence="1">Uncharacterized protein</fullName>
    </submittedName>
</protein>
<proteinExistence type="predicted"/>
<accession>A0A5B7KAP5</accession>
<reference evidence="1 2" key="1">
    <citation type="submission" date="2019-05" db="EMBL/GenBank/DDBJ databases">
        <title>Another draft genome of Portunus trituberculatus and its Hox gene families provides insights of decapod evolution.</title>
        <authorList>
            <person name="Jeong J.-H."/>
            <person name="Song I."/>
            <person name="Kim S."/>
            <person name="Choi T."/>
            <person name="Kim D."/>
            <person name="Ryu S."/>
            <person name="Kim W."/>
        </authorList>
    </citation>
    <scope>NUCLEOTIDE SEQUENCE [LARGE SCALE GENOMIC DNA]</scope>
    <source>
        <tissue evidence="1">Muscle</tissue>
    </source>
</reference>
<keyword evidence="2" id="KW-1185">Reference proteome</keyword>
<sequence length="11" mass="1234">MCGEQKPQNSL</sequence>
<dbReference type="EMBL" id="VSRR010130088">
    <property type="protein sequence ID" value="MPD02139.1"/>
    <property type="molecule type" value="Genomic_DNA"/>
</dbReference>
<comment type="caution">
    <text evidence="1">The sequence shown here is derived from an EMBL/GenBank/DDBJ whole genome shotgun (WGS) entry which is preliminary data.</text>
</comment>
<evidence type="ECO:0000313" key="1">
    <source>
        <dbReference type="EMBL" id="MPD02139.1"/>
    </source>
</evidence>
<organism evidence="1 2">
    <name type="scientific">Portunus trituberculatus</name>
    <name type="common">Swimming crab</name>
    <name type="synonym">Neptunus trituberculatus</name>
    <dbReference type="NCBI Taxonomy" id="210409"/>
    <lineage>
        <taxon>Eukaryota</taxon>
        <taxon>Metazoa</taxon>
        <taxon>Ecdysozoa</taxon>
        <taxon>Arthropoda</taxon>
        <taxon>Crustacea</taxon>
        <taxon>Multicrustacea</taxon>
        <taxon>Malacostraca</taxon>
        <taxon>Eumalacostraca</taxon>
        <taxon>Eucarida</taxon>
        <taxon>Decapoda</taxon>
        <taxon>Pleocyemata</taxon>
        <taxon>Brachyura</taxon>
        <taxon>Eubrachyura</taxon>
        <taxon>Portunoidea</taxon>
        <taxon>Portunidae</taxon>
        <taxon>Portuninae</taxon>
        <taxon>Portunus</taxon>
    </lineage>
</organism>
<gene>
    <name evidence="1" type="ORF">E2C01_097698</name>
</gene>
<name>A0A5B7KAP5_PORTR</name>
<evidence type="ECO:0000313" key="2">
    <source>
        <dbReference type="Proteomes" id="UP000324222"/>
    </source>
</evidence>
<dbReference type="Proteomes" id="UP000324222">
    <property type="component" value="Unassembled WGS sequence"/>
</dbReference>